<accession>A0A3R9MIQ0</accession>
<dbReference type="OrthoDB" id="851233at2"/>
<name>A0A3R9MIQ0_9FLAO</name>
<keyword evidence="2" id="KW-1185">Reference proteome</keyword>
<evidence type="ECO:0000313" key="2">
    <source>
        <dbReference type="Proteomes" id="UP000270620"/>
    </source>
</evidence>
<dbReference type="EMBL" id="RWBG01000001">
    <property type="protein sequence ID" value="RSK41346.1"/>
    <property type="molecule type" value="Genomic_DNA"/>
</dbReference>
<organism evidence="1 2">
    <name type="scientific">Mangrovimonas spongiae</name>
    <dbReference type="NCBI Taxonomy" id="2494697"/>
    <lineage>
        <taxon>Bacteria</taxon>
        <taxon>Pseudomonadati</taxon>
        <taxon>Bacteroidota</taxon>
        <taxon>Flavobacteriia</taxon>
        <taxon>Flavobacteriales</taxon>
        <taxon>Flavobacteriaceae</taxon>
        <taxon>Mangrovimonas</taxon>
    </lineage>
</organism>
<dbReference type="AlphaFoldDB" id="A0A3R9MIQ0"/>
<sequence>MRLILTTIFLFLSIKSFSQNDYKIQINDTILEISLDKQYNITLDKKEIQFKIISKDTLIYNDDLFSFNYSKDYKVSQTIIDEGIKQFMIMTAEGSGILIQKYSTINPTMLNEMMIAEVTKESLNYGFTLQREDYSRNLKSGQKIDVDKAILTYKDETNIYEVATIGEKDEGILIMTMIMDKTMSKQGKKIIELMWNSLTYKK</sequence>
<dbReference type="RefSeq" id="WP_125466343.1">
    <property type="nucleotide sequence ID" value="NZ_RWBG01000001.1"/>
</dbReference>
<gene>
    <name evidence="1" type="ORF">EJA19_00290</name>
</gene>
<protein>
    <submittedName>
        <fullName evidence="1">Uncharacterized protein</fullName>
    </submittedName>
</protein>
<proteinExistence type="predicted"/>
<comment type="caution">
    <text evidence="1">The sequence shown here is derived from an EMBL/GenBank/DDBJ whole genome shotgun (WGS) entry which is preliminary data.</text>
</comment>
<reference evidence="1 2" key="1">
    <citation type="submission" date="2018-12" db="EMBL/GenBank/DDBJ databases">
        <title>Mangrovimonas spongiae sp. nov., a novel member of the genus Mangrovimonas isolated from marine sponge.</title>
        <authorList>
            <person name="Zhuang L."/>
            <person name="Luo L."/>
        </authorList>
    </citation>
    <scope>NUCLEOTIDE SEQUENCE [LARGE SCALE GENOMIC DNA]</scope>
    <source>
        <strain evidence="1 2">HN-E26</strain>
    </source>
</reference>
<evidence type="ECO:0000313" key="1">
    <source>
        <dbReference type="EMBL" id="RSK41346.1"/>
    </source>
</evidence>
<dbReference type="Proteomes" id="UP000270620">
    <property type="component" value="Unassembled WGS sequence"/>
</dbReference>